<name>A0AAN6WPV9_9PEZI</name>
<evidence type="ECO:0000313" key="3">
    <source>
        <dbReference type="Proteomes" id="UP001302126"/>
    </source>
</evidence>
<dbReference type="EMBL" id="MU864438">
    <property type="protein sequence ID" value="KAK4185864.1"/>
    <property type="molecule type" value="Genomic_DNA"/>
</dbReference>
<proteinExistence type="predicted"/>
<accession>A0AAN6WPV9</accession>
<keyword evidence="1" id="KW-0732">Signal</keyword>
<sequence length="169" mass="17876">MKFTLLPLATAAVAASCQAAAATTPEFARSVFILGKACADATSTFSADLKSLTISFPSYNVTTTPAKPTESCDIRMQIRFPTAAGCHRVEVTSSTTGDYFFPANGGVKGVNNRTYTLDTTAPEVYSLPVGDYEGVSLSWAVGDVFVRNVNVKAGEETTRPFGGKGKVWV</sequence>
<protein>
    <recommendedName>
        <fullName evidence="4">Ubiquitin 3 binding protein But2 C-terminal domain-containing protein</fullName>
    </recommendedName>
</protein>
<dbReference type="PROSITE" id="PS51257">
    <property type="entry name" value="PROKAR_LIPOPROTEIN"/>
    <property type="match status" value="1"/>
</dbReference>
<keyword evidence="3" id="KW-1185">Reference proteome</keyword>
<reference evidence="2" key="2">
    <citation type="submission" date="2023-05" db="EMBL/GenBank/DDBJ databases">
        <authorList>
            <consortium name="Lawrence Berkeley National Laboratory"/>
            <person name="Steindorff A."/>
            <person name="Hensen N."/>
            <person name="Bonometti L."/>
            <person name="Westerberg I."/>
            <person name="Brannstrom I.O."/>
            <person name="Guillou S."/>
            <person name="Cros-Aarteil S."/>
            <person name="Calhoun S."/>
            <person name="Haridas S."/>
            <person name="Kuo A."/>
            <person name="Mondo S."/>
            <person name="Pangilinan J."/>
            <person name="Riley R."/>
            <person name="Labutti K."/>
            <person name="Andreopoulos B."/>
            <person name="Lipzen A."/>
            <person name="Chen C."/>
            <person name="Yanf M."/>
            <person name="Daum C."/>
            <person name="Ng V."/>
            <person name="Clum A."/>
            <person name="Ohm R."/>
            <person name="Martin F."/>
            <person name="Silar P."/>
            <person name="Natvig D."/>
            <person name="Lalanne C."/>
            <person name="Gautier V."/>
            <person name="Ament-Velasquez S.L."/>
            <person name="Kruys A."/>
            <person name="Hutchinson M.I."/>
            <person name="Powell A.J."/>
            <person name="Barry K."/>
            <person name="Miller A.N."/>
            <person name="Grigoriev I.V."/>
            <person name="Debuchy R."/>
            <person name="Gladieux P."/>
            <person name="Thoren M.H."/>
            <person name="Johannesson H."/>
        </authorList>
    </citation>
    <scope>NUCLEOTIDE SEQUENCE</scope>
    <source>
        <strain evidence="2">PSN309</strain>
    </source>
</reference>
<evidence type="ECO:0000313" key="2">
    <source>
        <dbReference type="EMBL" id="KAK4185864.1"/>
    </source>
</evidence>
<evidence type="ECO:0008006" key="4">
    <source>
        <dbReference type="Google" id="ProtNLM"/>
    </source>
</evidence>
<gene>
    <name evidence="2" type="ORF">QBC35DRAFT_533862</name>
</gene>
<evidence type="ECO:0000256" key="1">
    <source>
        <dbReference type="SAM" id="SignalP"/>
    </source>
</evidence>
<dbReference type="AlphaFoldDB" id="A0AAN6WPV9"/>
<feature type="signal peptide" evidence="1">
    <location>
        <begin position="1"/>
        <end position="22"/>
    </location>
</feature>
<dbReference type="Proteomes" id="UP001302126">
    <property type="component" value="Unassembled WGS sequence"/>
</dbReference>
<organism evidence="2 3">
    <name type="scientific">Podospora australis</name>
    <dbReference type="NCBI Taxonomy" id="1536484"/>
    <lineage>
        <taxon>Eukaryota</taxon>
        <taxon>Fungi</taxon>
        <taxon>Dikarya</taxon>
        <taxon>Ascomycota</taxon>
        <taxon>Pezizomycotina</taxon>
        <taxon>Sordariomycetes</taxon>
        <taxon>Sordariomycetidae</taxon>
        <taxon>Sordariales</taxon>
        <taxon>Podosporaceae</taxon>
        <taxon>Podospora</taxon>
    </lineage>
</organism>
<feature type="chain" id="PRO_5042888130" description="Ubiquitin 3 binding protein But2 C-terminal domain-containing protein" evidence="1">
    <location>
        <begin position="23"/>
        <end position="169"/>
    </location>
</feature>
<reference evidence="2" key="1">
    <citation type="journal article" date="2023" name="Mol. Phylogenet. Evol.">
        <title>Genome-scale phylogeny and comparative genomics of the fungal order Sordariales.</title>
        <authorList>
            <person name="Hensen N."/>
            <person name="Bonometti L."/>
            <person name="Westerberg I."/>
            <person name="Brannstrom I.O."/>
            <person name="Guillou S."/>
            <person name="Cros-Aarteil S."/>
            <person name="Calhoun S."/>
            <person name="Haridas S."/>
            <person name="Kuo A."/>
            <person name="Mondo S."/>
            <person name="Pangilinan J."/>
            <person name="Riley R."/>
            <person name="LaButti K."/>
            <person name="Andreopoulos B."/>
            <person name="Lipzen A."/>
            <person name="Chen C."/>
            <person name="Yan M."/>
            <person name="Daum C."/>
            <person name="Ng V."/>
            <person name="Clum A."/>
            <person name="Steindorff A."/>
            <person name="Ohm R.A."/>
            <person name="Martin F."/>
            <person name="Silar P."/>
            <person name="Natvig D.O."/>
            <person name="Lalanne C."/>
            <person name="Gautier V."/>
            <person name="Ament-Velasquez S.L."/>
            <person name="Kruys A."/>
            <person name="Hutchinson M.I."/>
            <person name="Powell A.J."/>
            <person name="Barry K."/>
            <person name="Miller A.N."/>
            <person name="Grigoriev I.V."/>
            <person name="Debuchy R."/>
            <person name="Gladieux P."/>
            <person name="Hiltunen Thoren M."/>
            <person name="Johannesson H."/>
        </authorList>
    </citation>
    <scope>NUCLEOTIDE SEQUENCE</scope>
    <source>
        <strain evidence="2">PSN309</strain>
    </source>
</reference>
<comment type="caution">
    <text evidence="2">The sequence shown here is derived from an EMBL/GenBank/DDBJ whole genome shotgun (WGS) entry which is preliminary data.</text>
</comment>